<dbReference type="Pfam" id="PF01595">
    <property type="entry name" value="CNNM"/>
    <property type="match status" value="1"/>
</dbReference>
<dbReference type="InterPro" id="IPR036318">
    <property type="entry name" value="FAD-bd_PCMH-like_sf"/>
</dbReference>
<name>A0AAU8IFM0_9BACL</name>
<protein>
    <submittedName>
        <fullName evidence="14">Hemolysin family protein</fullName>
    </submittedName>
</protein>
<evidence type="ECO:0000313" key="14">
    <source>
        <dbReference type="EMBL" id="XCJ16973.1"/>
    </source>
</evidence>
<dbReference type="SUPFAM" id="SSF54631">
    <property type="entry name" value="CBS-domain pair"/>
    <property type="match status" value="1"/>
</dbReference>
<evidence type="ECO:0000259" key="13">
    <source>
        <dbReference type="PROSITE" id="PS51846"/>
    </source>
</evidence>
<gene>
    <name evidence="14" type="ORF">ABNN70_15445</name>
</gene>
<dbReference type="GO" id="GO:0005886">
    <property type="term" value="C:plasma membrane"/>
    <property type="evidence" value="ECO:0007669"/>
    <property type="project" value="UniProtKB-SubCell"/>
</dbReference>
<evidence type="ECO:0000256" key="4">
    <source>
        <dbReference type="ARBA" id="ARBA00022692"/>
    </source>
</evidence>
<dbReference type="Pfam" id="PF03471">
    <property type="entry name" value="CorC_HlyC"/>
    <property type="match status" value="1"/>
</dbReference>
<evidence type="ECO:0000256" key="3">
    <source>
        <dbReference type="ARBA" id="ARBA00022475"/>
    </source>
</evidence>
<dbReference type="SMART" id="SM00116">
    <property type="entry name" value="CBS"/>
    <property type="match status" value="2"/>
</dbReference>
<dbReference type="PANTHER" id="PTHR43099:SF2">
    <property type="entry name" value="UPF0053 PROTEIN YRKA"/>
    <property type="match status" value="1"/>
</dbReference>
<evidence type="ECO:0000256" key="1">
    <source>
        <dbReference type="ARBA" id="ARBA00004651"/>
    </source>
</evidence>
<evidence type="ECO:0000256" key="6">
    <source>
        <dbReference type="ARBA" id="ARBA00022989"/>
    </source>
</evidence>
<evidence type="ECO:0000256" key="11">
    <source>
        <dbReference type="SAM" id="Phobius"/>
    </source>
</evidence>
<organism evidence="14">
    <name type="scientific">Sporolactobacillus sp. Y61</name>
    <dbReference type="NCBI Taxonomy" id="3160863"/>
    <lineage>
        <taxon>Bacteria</taxon>
        <taxon>Bacillati</taxon>
        <taxon>Bacillota</taxon>
        <taxon>Bacilli</taxon>
        <taxon>Bacillales</taxon>
        <taxon>Sporolactobacillaceae</taxon>
        <taxon>Sporolactobacillus</taxon>
    </lineage>
</organism>
<comment type="similarity">
    <text evidence="2">Belongs to the UPF0053 family.</text>
</comment>
<feature type="transmembrane region" description="Helical" evidence="11">
    <location>
        <begin position="118"/>
        <end position="144"/>
    </location>
</feature>
<feature type="transmembrane region" description="Helical" evidence="11">
    <location>
        <begin position="77"/>
        <end position="98"/>
    </location>
</feature>
<dbReference type="SMART" id="SM01091">
    <property type="entry name" value="CorC_HlyC"/>
    <property type="match status" value="1"/>
</dbReference>
<accession>A0AAU8IFM0</accession>
<feature type="transmembrane region" description="Helical" evidence="11">
    <location>
        <begin position="156"/>
        <end position="178"/>
    </location>
</feature>
<evidence type="ECO:0000256" key="10">
    <source>
        <dbReference type="PROSITE-ProRule" id="PRU01193"/>
    </source>
</evidence>
<sequence length="458" mass="51715">MIKIALDTEVTPHIGSGVREDLGNMTGLLIVILLIFLTAFFVAAEFAIVKIRTTRLDELIKEGSKRARAAKTIVKDLNGYLSTTQLGISVTALVLGWIGEPAVARLFHPLFHWLGVSGALSVTLSTLIGFFIVTMLSVVLGELAPKGIAIQKAEQITLAITYPLIWTHRLLFPFVWLLNTLSNGVIRLFGMQPNADHDQALTEGELRMTISNSFRSGEISQGELRYMDRIFDFDERMAREIMVPRTEIICIYKEDPPEESLKTLRDEKYTRFPVVAGDKDHVVGMINIKDIFTDYLKKEIHTLDEYIRPILTVLETTPVRMLLEKMQKESIHMAILIDEYGGTSGLVTVEDIVEEIVGEIHDEFDEGEEPAIQVIDENQAMISGKALISEVNRQFHLDIEEEELDTIGGWIFDEKPDVRKGTVLRYKDVTFEVVEMDAHQIKKIHASKLKPEKPKKLS</sequence>
<dbReference type="FunFam" id="3.10.580.10:FF:000002">
    <property type="entry name" value="Magnesium/cobalt efflux protein CorC"/>
    <property type="match status" value="1"/>
</dbReference>
<dbReference type="InterPro" id="IPR005170">
    <property type="entry name" value="Transptr-assoc_dom"/>
</dbReference>
<dbReference type="PROSITE" id="PS51846">
    <property type="entry name" value="CNNM"/>
    <property type="match status" value="1"/>
</dbReference>
<keyword evidence="4 10" id="KW-0812">Transmembrane</keyword>
<dbReference type="CDD" id="cd04590">
    <property type="entry name" value="CBS_pair_CorC_HlyC_assoc"/>
    <property type="match status" value="1"/>
</dbReference>
<dbReference type="InterPro" id="IPR051676">
    <property type="entry name" value="UPF0053_domain"/>
</dbReference>
<keyword evidence="5" id="KW-0677">Repeat</keyword>
<proteinExistence type="inferred from homology"/>
<evidence type="ECO:0000256" key="5">
    <source>
        <dbReference type="ARBA" id="ARBA00022737"/>
    </source>
</evidence>
<dbReference type="AlphaFoldDB" id="A0AAU8IFM0"/>
<comment type="subcellular location">
    <subcellularLocation>
        <location evidence="1">Cell membrane</location>
        <topology evidence="1">Multi-pass membrane protein</topology>
    </subcellularLocation>
</comment>
<keyword evidence="6 10" id="KW-1133">Transmembrane helix</keyword>
<keyword evidence="7 9" id="KW-0129">CBS domain</keyword>
<feature type="domain" description="CNNM transmembrane" evidence="13">
    <location>
        <begin position="20"/>
        <end position="223"/>
    </location>
</feature>
<dbReference type="RefSeq" id="WP_353948309.1">
    <property type="nucleotide sequence ID" value="NZ_CP159510.1"/>
</dbReference>
<dbReference type="GO" id="GO:0050660">
    <property type="term" value="F:flavin adenine dinucleotide binding"/>
    <property type="evidence" value="ECO:0007669"/>
    <property type="project" value="InterPro"/>
</dbReference>
<evidence type="ECO:0000256" key="7">
    <source>
        <dbReference type="ARBA" id="ARBA00023122"/>
    </source>
</evidence>
<reference evidence="14" key="1">
    <citation type="submission" date="2024-06" db="EMBL/GenBank/DDBJ databases">
        <authorList>
            <person name="Fan A."/>
            <person name="Zhang F.Y."/>
            <person name="Zhang L."/>
        </authorList>
    </citation>
    <scope>NUCLEOTIDE SEQUENCE</scope>
    <source>
        <strain evidence="14">Y61</strain>
    </source>
</reference>
<dbReference type="InterPro" id="IPR044751">
    <property type="entry name" value="Ion_transp-like_CBS"/>
</dbReference>
<dbReference type="InterPro" id="IPR000644">
    <property type="entry name" value="CBS_dom"/>
</dbReference>
<evidence type="ECO:0000256" key="8">
    <source>
        <dbReference type="ARBA" id="ARBA00023136"/>
    </source>
</evidence>
<dbReference type="InterPro" id="IPR016169">
    <property type="entry name" value="FAD-bd_PCMH_sub2"/>
</dbReference>
<dbReference type="PROSITE" id="PS51371">
    <property type="entry name" value="CBS"/>
    <property type="match status" value="2"/>
</dbReference>
<keyword evidence="8 10" id="KW-0472">Membrane</keyword>
<feature type="domain" description="CBS" evidence="12">
    <location>
        <begin position="242"/>
        <end position="305"/>
    </location>
</feature>
<dbReference type="PANTHER" id="PTHR43099">
    <property type="entry name" value="UPF0053 PROTEIN YRKA"/>
    <property type="match status" value="1"/>
</dbReference>
<evidence type="ECO:0000259" key="12">
    <source>
        <dbReference type="PROSITE" id="PS51371"/>
    </source>
</evidence>
<dbReference type="SUPFAM" id="SSF56176">
    <property type="entry name" value="FAD-binding/transporter-associated domain-like"/>
    <property type="match status" value="1"/>
</dbReference>
<dbReference type="InterPro" id="IPR002550">
    <property type="entry name" value="CNNM"/>
</dbReference>
<feature type="transmembrane region" description="Helical" evidence="11">
    <location>
        <begin position="28"/>
        <end position="49"/>
    </location>
</feature>
<evidence type="ECO:0000256" key="9">
    <source>
        <dbReference type="PROSITE-ProRule" id="PRU00703"/>
    </source>
</evidence>
<dbReference type="EMBL" id="CP159510">
    <property type="protein sequence ID" value="XCJ16973.1"/>
    <property type="molecule type" value="Genomic_DNA"/>
</dbReference>
<dbReference type="Pfam" id="PF00571">
    <property type="entry name" value="CBS"/>
    <property type="match status" value="2"/>
</dbReference>
<dbReference type="InterPro" id="IPR046342">
    <property type="entry name" value="CBS_dom_sf"/>
</dbReference>
<evidence type="ECO:0000256" key="2">
    <source>
        <dbReference type="ARBA" id="ARBA00006337"/>
    </source>
</evidence>
<dbReference type="Gene3D" id="3.30.465.10">
    <property type="match status" value="1"/>
</dbReference>
<keyword evidence="3" id="KW-1003">Cell membrane</keyword>
<dbReference type="Gene3D" id="3.10.580.10">
    <property type="entry name" value="CBS-domain"/>
    <property type="match status" value="1"/>
</dbReference>
<feature type="domain" description="CBS" evidence="12">
    <location>
        <begin position="306"/>
        <end position="363"/>
    </location>
</feature>